<sequence length="103" mass="11205">MTDFIDMYLRAADEAAMTGALLTAGCLQDETSGELYHPQASLLMIGIIESHAVMEGTEVQEWRQAPGYHANVRTTEQALAAALDTWRIYPATPSYAWAEGGAL</sequence>
<evidence type="ECO:0000313" key="5">
    <source>
        <dbReference type="Proteomes" id="UP000281725"/>
    </source>
</evidence>
<name>A0A3A9IC75_AERVE</name>
<evidence type="ECO:0000313" key="1">
    <source>
        <dbReference type="EMBL" id="RKJ84404.1"/>
    </source>
</evidence>
<reference evidence="1 5" key="1">
    <citation type="submission" date="2018-09" db="EMBL/GenBank/DDBJ databases">
        <title>Genome sequencing of Aeromonas veronii MS-17-88.</title>
        <authorList>
            <person name="Tekedar H.C."/>
            <person name="Arick M.A."/>
            <person name="Hsu C.-Y."/>
            <person name="Thrash A."/>
            <person name="Karsi A."/>
            <person name="Lawrence M.L."/>
            <person name="Abdelhamed H."/>
        </authorList>
    </citation>
    <scope>NUCLEOTIDE SEQUENCE [LARGE SCALE GENOMIC DNA]</scope>
    <source>
        <strain evidence="1 5">MS 17-88</strain>
    </source>
</reference>
<dbReference type="EMBL" id="RAWX01000002">
    <property type="protein sequence ID" value="RKJ90100.1"/>
    <property type="molecule type" value="Genomic_DNA"/>
</dbReference>
<gene>
    <name evidence="4" type="ORF">D6R50_06480</name>
    <name evidence="2" type="ORF">D6R50_12155</name>
    <name evidence="3" type="ORF">D6R50_12940</name>
    <name evidence="1" type="ORF">D6R50_22365</name>
</gene>
<protein>
    <submittedName>
        <fullName evidence="1">Uncharacterized protein</fullName>
    </submittedName>
</protein>
<proteinExistence type="predicted"/>
<dbReference type="RefSeq" id="WP_120414599.1">
    <property type="nucleotide sequence ID" value="NZ_RAWX01000001.1"/>
</dbReference>
<accession>A0A3A9IC75</accession>
<dbReference type="Proteomes" id="UP000281725">
    <property type="component" value="Unassembled WGS sequence"/>
</dbReference>
<evidence type="ECO:0000313" key="3">
    <source>
        <dbReference type="EMBL" id="RKJ90100.1"/>
    </source>
</evidence>
<evidence type="ECO:0000313" key="2">
    <source>
        <dbReference type="EMBL" id="RKJ89961.1"/>
    </source>
</evidence>
<evidence type="ECO:0000313" key="4">
    <source>
        <dbReference type="EMBL" id="RKJ92190.1"/>
    </source>
</evidence>
<dbReference type="EMBL" id="RAWX01000007">
    <property type="protein sequence ID" value="RKJ84404.1"/>
    <property type="molecule type" value="Genomic_DNA"/>
</dbReference>
<comment type="caution">
    <text evidence="1">The sequence shown here is derived from an EMBL/GenBank/DDBJ whole genome shotgun (WGS) entry which is preliminary data.</text>
</comment>
<dbReference type="EMBL" id="RAWX01000002">
    <property type="protein sequence ID" value="RKJ89961.1"/>
    <property type="molecule type" value="Genomic_DNA"/>
</dbReference>
<dbReference type="AlphaFoldDB" id="A0A3A9IC75"/>
<organism evidence="1 5">
    <name type="scientific">Aeromonas veronii</name>
    <dbReference type="NCBI Taxonomy" id="654"/>
    <lineage>
        <taxon>Bacteria</taxon>
        <taxon>Pseudomonadati</taxon>
        <taxon>Pseudomonadota</taxon>
        <taxon>Gammaproteobacteria</taxon>
        <taxon>Aeromonadales</taxon>
        <taxon>Aeromonadaceae</taxon>
        <taxon>Aeromonas</taxon>
    </lineage>
</organism>
<dbReference type="EMBL" id="RAWX01000001">
    <property type="protein sequence ID" value="RKJ92190.1"/>
    <property type="molecule type" value="Genomic_DNA"/>
</dbReference>